<proteinExistence type="predicted"/>
<dbReference type="Proteomes" id="UP001279734">
    <property type="component" value="Unassembled WGS sequence"/>
</dbReference>
<sequence length="82" mass="8369">MVSCPCPPISAPGDIVSRGLPKPPSLGGTLNPMKCPRMDEGPPKPSGFLQNSNSGHSLAVASVATHWGKFAVPSGVLMSPCD</sequence>
<organism evidence="1 2">
    <name type="scientific">Nepenthes gracilis</name>
    <name type="common">Slender pitcher plant</name>
    <dbReference type="NCBI Taxonomy" id="150966"/>
    <lineage>
        <taxon>Eukaryota</taxon>
        <taxon>Viridiplantae</taxon>
        <taxon>Streptophyta</taxon>
        <taxon>Embryophyta</taxon>
        <taxon>Tracheophyta</taxon>
        <taxon>Spermatophyta</taxon>
        <taxon>Magnoliopsida</taxon>
        <taxon>eudicotyledons</taxon>
        <taxon>Gunneridae</taxon>
        <taxon>Pentapetalae</taxon>
        <taxon>Caryophyllales</taxon>
        <taxon>Nepenthaceae</taxon>
        <taxon>Nepenthes</taxon>
    </lineage>
</organism>
<evidence type="ECO:0000313" key="1">
    <source>
        <dbReference type="EMBL" id="GMH02003.1"/>
    </source>
</evidence>
<comment type="caution">
    <text evidence="1">The sequence shown here is derived from an EMBL/GenBank/DDBJ whole genome shotgun (WGS) entry which is preliminary data.</text>
</comment>
<accession>A0AAD3S097</accession>
<gene>
    <name evidence="1" type="ORF">Nepgr_003842</name>
</gene>
<name>A0AAD3S097_NEPGR</name>
<dbReference type="EMBL" id="BSYO01000003">
    <property type="protein sequence ID" value="GMH02003.1"/>
    <property type="molecule type" value="Genomic_DNA"/>
</dbReference>
<keyword evidence="2" id="KW-1185">Reference proteome</keyword>
<dbReference type="AlphaFoldDB" id="A0AAD3S097"/>
<reference evidence="1" key="1">
    <citation type="submission" date="2023-05" db="EMBL/GenBank/DDBJ databases">
        <title>Nepenthes gracilis genome sequencing.</title>
        <authorList>
            <person name="Fukushima K."/>
        </authorList>
    </citation>
    <scope>NUCLEOTIDE SEQUENCE</scope>
    <source>
        <strain evidence="1">SING2019-196</strain>
    </source>
</reference>
<evidence type="ECO:0000313" key="2">
    <source>
        <dbReference type="Proteomes" id="UP001279734"/>
    </source>
</evidence>
<protein>
    <submittedName>
        <fullName evidence="1">Uncharacterized protein</fullName>
    </submittedName>
</protein>